<gene>
    <name evidence="2" type="ORF">CWI70_05210</name>
</gene>
<proteinExistence type="predicted"/>
<dbReference type="EMBL" id="PIPX01000001">
    <property type="protein sequence ID" value="RUO56156.1"/>
    <property type="molecule type" value="Genomic_DNA"/>
</dbReference>
<reference evidence="3" key="1">
    <citation type="journal article" date="2018" name="Front. Microbiol.">
        <title>Genome-Based Analysis Reveals the Taxonomy and Diversity of the Family Idiomarinaceae.</title>
        <authorList>
            <person name="Liu Y."/>
            <person name="Lai Q."/>
            <person name="Shao Z."/>
        </authorList>
    </citation>
    <scope>NUCLEOTIDE SEQUENCE [LARGE SCALE GENOMIC DNA]</scope>
    <source>
        <strain evidence="3">PO-M2</strain>
    </source>
</reference>
<keyword evidence="1" id="KW-0812">Transmembrane</keyword>
<protein>
    <submittedName>
        <fullName evidence="2">Uncharacterized protein</fullName>
    </submittedName>
</protein>
<dbReference type="AlphaFoldDB" id="A0A432Y5N7"/>
<name>A0A432Y5N7_9GAMM</name>
<comment type="caution">
    <text evidence="2">The sequence shown here is derived from an EMBL/GenBank/DDBJ whole genome shotgun (WGS) entry which is preliminary data.</text>
</comment>
<accession>A0A432Y5N7</accession>
<sequence>MGCNRTKKNTLGLALWTAAWLISTAAATAVATTYAEEHYGLKLALVIINLVIGGVMIEMNRRHIMALDELQQKIHLQAMGITLGVTVIVGLAYNIADIGNLYAGDAEFSYLLILMSLSYLFSIIIGTRRYQ</sequence>
<dbReference type="Proteomes" id="UP000287649">
    <property type="component" value="Unassembled WGS sequence"/>
</dbReference>
<feature type="transmembrane region" description="Helical" evidence="1">
    <location>
        <begin position="39"/>
        <end position="57"/>
    </location>
</feature>
<keyword evidence="3" id="KW-1185">Reference proteome</keyword>
<feature type="transmembrane region" description="Helical" evidence="1">
    <location>
        <begin position="78"/>
        <end position="96"/>
    </location>
</feature>
<evidence type="ECO:0000313" key="2">
    <source>
        <dbReference type="EMBL" id="RUO56156.1"/>
    </source>
</evidence>
<keyword evidence="1" id="KW-0472">Membrane</keyword>
<feature type="transmembrane region" description="Helical" evidence="1">
    <location>
        <begin position="108"/>
        <end position="127"/>
    </location>
</feature>
<evidence type="ECO:0000313" key="3">
    <source>
        <dbReference type="Proteomes" id="UP000287649"/>
    </source>
</evidence>
<keyword evidence="1" id="KW-1133">Transmembrane helix</keyword>
<organism evidence="2 3">
    <name type="scientific">Pseudidiomarina homiensis</name>
    <dbReference type="NCBI Taxonomy" id="364198"/>
    <lineage>
        <taxon>Bacteria</taxon>
        <taxon>Pseudomonadati</taxon>
        <taxon>Pseudomonadota</taxon>
        <taxon>Gammaproteobacteria</taxon>
        <taxon>Alteromonadales</taxon>
        <taxon>Idiomarinaceae</taxon>
        <taxon>Pseudidiomarina</taxon>
    </lineage>
</organism>
<dbReference type="OrthoDB" id="1551090at2"/>
<evidence type="ECO:0000256" key="1">
    <source>
        <dbReference type="SAM" id="Phobius"/>
    </source>
</evidence>
<dbReference type="RefSeq" id="WP_126771165.1">
    <property type="nucleotide sequence ID" value="NZ_JANQBU010000001.1"/>
</dbReference>